<evidence type="ECO:0000256" key="3">
    <source>
        <dbReference type="ARBA" id="ARBA00004496"/>
    </source>
</evidence>
<dbReference type="Gene3D" id="3.40.50.1970">
    <property type="match status" value="1"/>
</dbReference>
<dbReference type="Proteomes" id="UP001519271">
    <property type="component" value="Unassembled WGS sequence"/>
</dbReference>
<evidence type="ECO:0000256" key="12">
    <source>
        <dbReference type="ARBA" id="ARBA00022833"/>
    </source>
</evidence>
<keyword evidence="12 17" id="KW-0862">Zinc</keyword>
<evidence type="ECO:0000256" key="11">
    <source>
        <dbReference type="ARBA" id="ARBA00022741"/>
    </source>
</evidence>
<dbReference type="CDD" id="cd08195">
    <property type="entry name" value="DHQS"/>
    <property type="match status" value="1"/>
</dbReference>
<feature type="binding site" evidence="17">
    <location>
        <position position="246"/>
    </location>
    <ligand>
        <name>Zn(2+)</name>
        <dbReference type="ChEBI" id="CHEBI:29105"/>
    </ligand>
</feature>
<feature type="binding site" evidence="17">
    <location>
        <position position="263"/>
    </location>
    <ligand>
        <name>Zn(2+)</name>
        <dbReference type="ChEBI" id="CHEBI:29105"/>
    </ligand>
</feature>
<evidence type="ECO:0000256" key="15">
    <source>
        <dbReference type="ARBA" id="ARBA00023239"/>
    </source>
</evidence>
<evidence type="ECO:0000256" key="9">
    <source>
        <dbReference type="ARBA" id="ARBA00022605"/>
    </source>
</evidence>
<evidence type="ECO:0000313" key="21">
    <source>
        <dbReference type="Proteomes" id="UP001519271"/>
    </source>
</evidence>
<feature type="binding site" evidence="17">
    <location>
        <position position="152"/>
    </location>
    <ligand>
        <name>NAD(+)</name>
        <dbReference type="ChEBI" id="CHEBI:57540"/>
    </ligand>
</feature>
<feature type="binding site" evidence="17">
    <location>
        <begin position="106"/>
        <end position="110"/>
    </location>
    <ligand>
        <name>NAD(+)</name>
        <dbReference type="ChEBI" id="CHEBI:57540"/>
    </ligand>
</feature>
<feature type="domain" description="3-dehydroquinate synthase C-terminal" evidence="19">
    <location>
        <begin position="182"/>
        <end position="322"/>
    </location>
</feature>
<dbReference type="PANTHER" id="PTHR43622:SF7">
    <property type="entry name" value="3-DEHYDROQUINATE SYNTHASE, CHLOROPLASTIC"/>
    <property type="match status" value="1"/>
</dbReference>
<comment type="caution">
    <text evidence="20">The sequence shown here is derived from an EMBL/GenBank/DDBJ whole genome shotgun (WGS) entry which is preliminary data.</text>
</comment>
<feature type="binding site" evidence="17">
    <location>
        <begin position="130"/>
        <end position="131"/>
    </location>
    <ligand>
        <name>NAD(+)</name>
        <dbReference type="ChEBI" id="CHEBI:57540"/>
    </ligand>
</feature>
<dbReference type="RefSeq" id="WP_209460128.1">
    <property type="nucleotide sequence ID" value="NZ_JAGGKC010000021.1"/>
</dbReference>
<keyword evidence="16 17" id="KW-0170">Cobalt</keyword>
<reference evidence="20 21" key="1">
    <citation type="submission" date="2021-03" db="EMBL/GenBank/DDBJ databases">
        <title>Genomic Encyclopedia of Type Strains, Phase IV (KMG-IV): sequencing the most valuable type-strain genomes for metagenomic binning, comparative biology and taxonomic classification.</title>
        <authorList>
            <person name="Goeker M."/>
        </authorList>
    </citation>
    <scope>NUCLEOTIDE SEQUENCE [LARGE SCALE GENOMIC DNA]</scope>
    <source>
        <strain evidence="20 21">DSM 6139</strain>
    </source>
</reference>
<evidence type="ECO:0000256" key="16">
    <source>
        <dbReference type="ARBA" id="ARBA00023285"/>
    </source>
</evidence>
<evidence type="ECO:0000256" key="10">
    <source>
        <dbReference type="ARBA" id="ARBA00022723"/>
    </source>
</evidence>
<dbReference type="EMBL" id="JAGGKC010000021">
    <property type="protein sequence ID" value="MBP1919943.1"/>
    <property type="molecule type" value="Genomic_DNA"/>
</dbReference>
<dbReference type="InterPro" id="IPR050071">
    <property type="entry name" value="Dehydroquinate_synthase"/>
</dbReference>
<keyword evidence="9 17" id="KW-0028">Amino-acid biosynthesis</keyword>
<evidence type="ECO:0000256" key="6">
    <source>
        <dbReference type="ARBA" id="ARBA00013031"/>
    </source>
</evidence>
<feature type="binding site" evidence="17">
    <location>
        <position position="185"/>
    </location>
    <ligand>
        <name>Zn(2+)</name>
        <dbReference type="ChEBI" id="CHEBI:29105"/>
    </ligand>
</feature>
<dbReference type="PIRSF" id="PIRSF001455">
    <property type="entry name" value="DHQ_synth"/>
    <property type="match status" value="1"/>
</dbReference>
<comment type="cofactor">
    <cofactor evidence="17">
        <name>Co(2+)</name>
        <dbReference type="ChEBI" id="CHEBI:48828"/>
    </cofactor>
    <cofactor evidence="17">
        <name>Zn(2+)</name>
        <dbReference type="ChEBI" id="CHEBI:29105"/>
    </cofactor>
    <text evidence="17">Binds 1 divalent metal cation per subunit. Can use either Co(2+) or Zn(2+).</text>
</comment>
<evidence type="ECO:0000259" key="18">
    <source>
        <dbReference type="Pfam" id="PF01761"/>
    </source>
</evidence>
<evidence type="ECO:0000256" key="17">
    <source>
        <dbReference type="HAMAP-Rule" id="MF_00110"/>
    </source>
</evidence>
<keyword evidence="10 17" id="KW-0479">Metal-binding</keyword>
<sequence length="357" mass="38221">MKTLEVRLPGKEYRIEIGSGILETAGETVRSVARGKKAAVITDSNVDSIYGGRVRKSLKEAGFDCFTVVVSPGEGSKSMEVYSEVCEKLLDGGLTRKDIIVALGGGVVGDLAGFAAATVLRGVDFVQIPTTLLSQVDSSVGGKVAVNLNAGKNLAGAFHQPKAVVIDTDCLDTLPDRVFSDGMAEVIKYGAIEDADLFRRLSALGGRTGIMSEIEDVVYTCVDIKRRIVEGDEKDEGGRMVLNFGHTLGHAYEKSGGYSRYTHGEAVAAGMVKIAKIGEEIGITRKGCSDEIRDLIRTYGLPDSIEIGLEEYSQAVGIDKKAEGREINLIFIEDIGKAVIRKMDTLRLIGLIRGVEA</sequence>
<comment type="similarity">
    <text evidence="5 17">Belongs to the sugar phosphate cyclases superfamily. Dehydroquinate synthase family.</text>
</comment>
<evidence type="ECO:0000256" key="2">
    <source>
        <dbReference type="ARBA" id="ARBA00001911"/>
    </source>
</evidence>
<name>A0ABS4G5Y6_9CLOT</name>
<evidence type="ECO:0000256" key="8">
    <source>
        <dbReference type="ARBA" id="ARBA00022490"/>
    </source>
</evidence>
<dbReference type="Gene3D" id="1.20.1090.10">
    <property type="entry name" value="Dehydroquinate synthase-like - alpha domain"/>
    <property type="match status" value="1"/>
</dbReference>
<feature type="binding site" evidence="17">
    <location>
        <position position="143"/>
    </location>
    <ligand>
        <name>NAD(+)</name>
        <dbReference type="ChEBI" id="CHEBI:57540"/>
    </ligand>
</feature>
<dbReference type="InterPro" id="IPR016037">
    <property type="entry name" value="DHQ_synth_AroB"/>
</dbReference>
<proteinExistence type="inferred from homology"/>
<comment type="cofactor">
    <cofactor evidence="2 17">
        <name>NAD(+)</name>
        <dbReference type="ChEBI" id="CHEBI:57540"/>
    </cofactor>
</comment>
<dbReference type="NCBIfam" id="TIGR01357">
    <property type="entry name" value="aroB"/>
    <property type="match status" value="1"/>
</dbReference>
<comment type="subcellular location">
    <subcellularLocation>
        <location evidence="3 17">Cytoplasm</location>
    </subcellularLocation>
</comment>
<dbReference type="EC" id="4.2.3.4" evidence="6 17"/>
<comment type="catalytic activity">
    <reaction evidence="1 17">
        <text>7-phospho-2-dehydro-3-deoxy-D-arabino-heptonate = 3-dehydroquinate + phosphate</text>
        <dbReference type="Rhea" id="RHEA:21968"/>
        <dbReference type="ChEBI" id="CHEBI:32364"/>
        <dbReference type="ChEBI" id="CHEBI:43474"/>
        <dbReference type="ChEBI" id="CHEBI:58394"/>
        <dbReference type="EC" id="4.2.3.4"/>
    </reaction>
</comment>
<keyword evidence="13 17" id="KW-0520">NAD</keyword>
<organism evidence="20 21">
    <name type="scientific">Youngiibacter multivorans</name>
    <dbReference type="NCBI Taxonomy" id="937251"/>
    <lineage>
        <taxon>Bacteria</taxon>
        <taxon>Bacillati</taxon>
        <taxon>Bacillota</taxon>
        <taxon>Clostridia</taxon>
        <taxon>Eubacteriales</taxon>
        <taxon>Clostridiaceae</taxon>
        <taxon>Youngiibacter</taxon>
    </lineage>
</organism>
<dbReference type="InterPro" id="IPR030963">
    <property type="entry name" value="DHQ_synth_fam"/>
</dbReference>
<evidence type="ECO:0000256" key="14">
    <source>
        <dbReference type="ARBA" id="ARBA00023141"/>
    </source>
</evidence>
<protein>
    <recommendedName>
        <fullName evidence="7 17">3-dehydroquinate synthase</fullName>
        <shortName evidence="17">DHQS</shortName>
        <ecNumber evidence="6 17">4.2.3.4</ecNumber>
    </recommendedName>
</protein>
<dbReference type="SUPFAM" id="SSF56796">
    <property type="entry name" value="Dehydroquinate synthase-like"/>
    <property type="match status" value="1"/>
</dbReference>
<accession>A0ABS4G5Y6</accession>
<evidence type="ECO:0000256" key="13">
    <source>
        <dbReference type="ARBA" id="ARBA00023027"/>
    </source>
</evidence>
<keyword evidence="21" id="KW-1185">Reference proteome</keyword>
<comment type="pathway">
    <text evidence="4 17">Metabolic intermediate biosynthesis; chorismate biosynthesis; chorismate from D-erythrose 4-phosphate and phosphoenolpyruvate: step 2/7.</text>
</comment>
<keyword evidence="8 17" id="KW-0963">Cytoplasm</keyword>
<evidence type="ECO:0000256" key="1">
    <source>
        <dbReference type="ARBA" id="ARBA00001393"/>
    </source>
</evidence>
<evidence type="ECO:0000256" key="7">
    <source>
        <dbReference type="ARBA" id="ARBA00017684"/>
    </source>
</evidence>
<keyword evidence="14 17" id="KW-0057">Aromatic amino acid biosynthesis</keyword>
<keyword evidence="15 17" id="KW-0456">Lyase</keyword>
<dbReference type="InterPro" id="IPR056179">
    <property type="entry name" value="DHQS_C"/>
</dbReference>
<dbReference type="Pfam" id="PF24621">
    <property type="entry name" value="DHQS_C"/>
    <property type="match status" value="1"/>
</dbReference>
<gene>
    <name evidence="17" type="primary">aroB</name>
    <name evidence="20" type="ORF">J2Z34_002439</name>
</gene>
<comment type="caution">
    <text evidence="17">Lacks conserved residue(s) required for the propagation of feature annotation.</text>
</comment>
<feature type="binding site" evidence="17">
    <location>
        <begin position="170"/>
        <end position="173"/>
    </location>
    <ligand>
        <name>NAD(+)</name>
        <dbReference type="ChEBI" id="CHEBI:57540"/>
    </ligand>
</feature>
<feature type="domain" description="3-dehydroquinate synthase N-terminal" evidence="18">
    <location>
        <begin position="68"/>
        <end position="180"/>
    </location>
</feature>
<evidence type="ECO:0000313" key="20">
    <source>
        <dbReference type="EMBL" id="MBP1919943.1"/>
    </source>
</evidence>
<evidence type="ECO:0000259" key="19">
    <source>
        <dbReference type="Pfam" id="PF24621"/>
    </source>
</evidence>
<evidence type="ECO:0000256" key="4">
    <source>
        <dbReference type="ARBA" id="ARBA00004661"/>
    </source>
</evidence>
<dbReference type="HAMAP" id="MF_00110">
    <property type="entry name" value="DHQ_synthase"/>
    <property type="match status" value="1"/>
</dbReference>
<keyword evidence="11 17" id="KW-0547">Nucleotide-binding</keyword>
<evidence type="ECO:0000256" key="5">
    <source>
        <dbReference type="ARBA" id="ARBA00005412"/>
    </source>
</evidence>
<dbReference type="GO" id="GO:0003856">
    <property type="term" value="F:3-dehydroquinate synthase activity"/>
    <property type="evidence" value="ECO:0007669"/>
    <property type="project" value="UniProtKB-EC"/>
</dbReference>
<comment type="function">
    <text evidence="17">Catalyzes the conversion of 3-deoxy-D-arabino-heptulosonate 7-phosphate (DAHP) to dehydroquinate (DHQ).</text>
</comment>
<dbReference type="Pfam" id="PF01761">
    <property type="entry name" value="DHQ_synthase"/>
    <property type="match status" value="1"/>
</dbReference>
<dbReference type="InterPro" id="IPR030960">
    <property type="entry name" value="DHQS/DOIS_N"/>
</dbReference>
<dbReference type="PANTHER" id="PTHR43622">
    <property type="entry name" value="3-DEHYDROQUINATE SYNTHASE"/>
    <property type="match status" value="1"/>
</dbReference>